<protein>
    <submittedName>
        <fullName evidence="2">RidA family protein</fullName>
    </submittedName>
</protein>
<dbReference type="InterPro" id="IPR006175">
    <property type="entry name" value="YjgF/YER057c/UK114"/>
</dbReference>
<dbReference type="InterPro" id="IPR035959">
    <property type="entry name" value="RutC-like_sf"/>
</dbReference>
<dbReference type="Gene3D" id="3.30.1330.40">
    <property type="entry name" value="RutC-like"/>
    <property type="match status" value="1"/>
</dbReference>
<keyword evidence="3" id="KW-1185">Reference proteome</keyword>
<name>A0A6H9V4M4_9ACTN</name>
<comment type="caution">
    <text evidence="2">The sequence shown here is derived from an EMBL/GenBank/DDBJ whole genome shotgun (WGS) entry which is preliminary data.</text>
</comment>
<dbReference type="Pfam" id="PF01042">
    <property type="entry name" value="Ribonuc_L-PSP"/>
    <property type="match status" value="1"/>
</dbReference>
<organism evidence="2 3">
    <name type="scientific">Streptomyces luteolifulvus</name>
    <dbReference type="NCBI Taxonomy" id="2615112"/>
    <lineage>
        <taxon>Bacteria</taxon>
        <taxon>Bacillati</taxon>
        <taxon>Actinomycetota</taxon>
        <taxon>Actinomycetes</taxon>
        <taxon>Kitasatosporales</taxon>
        <taxon>Streptomycetaceae</taxon>
        <taxon>Streptomyces</taxon>
    </lineage>
</organism>
<dbReference type="PANTHER" id="PTHR11803">
    <property type="entry name" value="2-IMINOBUTANOATE/2-IMINOPROPANOATE DEAMINASE RIDA"/>
    <property type="match status" value="1"/>
</dbReference>
<reference evidence="2 3" key="1">
    <citation type="submission" date="2019-09" db="EMBL/GenBank/DDBJ databases">
        <title>Screening of Novel Bioactive Compounds from Soil-Associated.</title>
        <authorList>
            <person name="Zhao S."/>
        </authorList>
    </citation>
    <scope>NUCLEOTIDE SEQUENCE [LARGE SCALE GENOMIC DNA]</scope>
    <source>
        <strain evidence="2 3">HIT-DPA4</strain>
    </source>
</reference>
<dbReference type="CDD" id="cd00448">
    <property type="entry name" value="YjgF_YER057c_UK114_family"/>
    <property type="match status" value="1"/>
</dbReference>
<evidence type="ECO:0000313" key="3">
    <source>
        <dbReference type="Proteomes" id="UP000442707"/>
    </source>
</evidence>
<evidence type="ECO:0000256" key="1">
    <source>
        <dbReference type="ARBA" id="ARBA00010552"/>
    </source>
</evidence>
<gene>
    <name evidence="2" type="ORF">F7R91_11440</name>
</gene>
<comment type="similarity">
    <text evidence="1">Belongs to the RutC family.</text>
</comment>
<dbReference type="PANTHER" id="PTHR11803:SF58">
    <property type="entry name" value="PROTEIN HMF1-RELATED"/>
    <property type="match status" value="1"/>
</dbReference>
<dbReference type="GO" id="GO:0019239">
    <property type="term" value="F:deaminase activity"/>
    <property type="evidence" value="ECO:0007669"/>
    <property type="project" value="TreeGrafter"/>
</dbReference>
<accession>A0A6H9V4M4</accession>
<dbReference type="EMBL" id="VZRB01000006">
    <property type="protein sequence ID" value="KAB1147826.1"/>
    <property type="molecule type" value="Genomic_DNA"/>
</dbReference>
<dbReference type="SUPFAM" id="SSF55298">
    <property type="entry name" value="YjgF-like"/>
    <property type="match status" value="1"/>
</dbReference>
<evidence type="ECO:0000313" key="2">
    <source>
        <dbReference type="EMBL" id="KAB1147826.1"/>
    </source>
</evidence>
<dbReference type="Proteomes" id="UP000442707">
    <property type="component" value="Unassembled WGS sequence"/>
</dbReference>
<proteinExistence type="inferred from homology"/>
<sequence>MAHTIVNPDGLHDPGPFGYSHTAGVPAGTELVFVSGQYGSGPDGMVVSNDFNEQVQQAFSNLGTALAAHGLDLTDVAQLRTYVVNPDFDKLKSIGQAVASGGAEKPPTQTVIGVAGLAMPDILFEVEAIASSTDPARWRFTRHLRAITKPLRCVHMRHSVRLGA</sequence>
<dbReference type="AlphaFoldDB" id="A0A6H9V4M4"/>
<dbReference type="GO" id="GO:0005829">
    <property type="term" value="C:cytosol"/>
    <property type="evidence" value="ECO:0007669"/>
    <property type="project" value="TreeGrafter"/>
</dbReference>